<protein>
    <submittedName>
        <fullName evidence="9">Two-component system, sensor histidine kinase YesM</fullName>
    </submittedName>
</protein>
<keyword evidence="7" id="KW-0812">Transmembrane</keyword>
<dbReference type="Gene3D" id="3.30.450.20">
    <property type="entry name" value="PAS domain"/>
    <property type="match status" value="1"/>
</dbReference>
<dbReference type="InterPro" id="IPR010559">
    <property type="entry name" value="Sig_transdc_His_kin_internal"/>
</dbReference>
<dbReference type="Pfam" id="PF00672">
    <property type="entry name" value="HAMP"/>
    <property type="match status" value="1"/>
</dbReference>
<keyword evidence="2" id="KW-1003">Cell membrane</keyword>
<reference evidence="10" key="1">
    <citation type="submission" date="2016-10" db="EMBL/GenBank/DDBJ databases">
        <authorList>
            <person name="Varghese N."/>
            <person name="Submissions S."/>
        </authorList>
    </citation>
    <scope>NUCLEOTIDE SEQUENCE [LARGE SCALE GENOMIC DNA]</scope>
    <source>
        <strain evidence="10">CGMCC 1.10784</strain>
    </source>
</reference>
<name>A0A1I1SX66_9BACL</name>
<dbReference type="PROSITE" id="PS50885">
    <property type="entry name" value="HAMP"/>
    <property type="match status" value="1"/>
</dbReference>
<evidence type="ECO:0000256" key="6">
    <source>
        <dbReference type="ARBA" id="ARBA00023136"/>
    </source>
</evidence>
<proteinExistence type="predicted"/>
<keyword evidence="5 9" id="KW-0418">Kinase</keyword>
<keyword evidence="10" id="KW-1185">Reference proteome</keyword>
<evidence type="ECO:0000256" key="5">
    <source>
        <dbReference type="ARBA" id="ARBA00022777"/>
    </source>
</evidence>
<keyword evidence="3" id="KW-0597">Phosphoprotein</keyword>
<evidence type="ECO:0000256" key="7">
    <source>
        <dbReference type="SAM" id="Phobius"/>
    </source>
</evidence>
<evidence type="ECO:0000313" key="9">
    <source>
        <dbReference type="EMBL" id="SFD51037.1"/>
    </source>
</evidence>
<dbReference type="Proteomes" id="UP000198855">
    <property type="component" value="Unassembled WGS sequence"/>
</dbReference>
<dbReference type="GO" id="GO:0000155">
    <property type="term" value="F:phosphorelay sensor kinase activity"/>
    <property type="evidence" value="ECO:0007669"/>
    <property type="project" value="InterPro"/>
</dbReference>
<evidence type="ECO:0000313" key="10">
    <source>
        <dbReference type="Proteomes" id="UP000198855"/>
    </source>
</evidence>
<dbReference type="Gene3D" id="1.10.8.500">
    <property type="entry name" value="HAMP domain in histidine kinase"/>
    <property type="match status" value="1"/>
</dbReference>
<dbReference type="SMART" id="SM00387">
    <property type="entry name" value="HATPase_c"/>
    <property type="match status" value="1"/>
</dbReference>
<dbReference type="InterPro" id="IPR050640">
    <property type="entry name" value="Bact_2-comp_sensor_kinase"/>
</dbReference>
<evidence type="ECO:0000259" key="8">
    <source>
        <dbReference type="PROSITE" id="PS50885"/>
    </source>
</evidence>
<organism evidence="9 10">
    <name type="scientific">Paenibacillus catalpae</name>
    <dbReference type="NCBI Taxonomy" id="1045775"/>
    <lineage>
        <taxon>Bacteria</taxon>
        <taxon>Bacillati</taxon>
        <taxon>Bacillota</taxon>
        <taxon>Bacilli</taxon>
        <taxon>Bacillales</taxon>
        <taxon>Paenibacillaceae</taxon>
        <taxon>Paenibacillus</taxon>
    </lineage>
</organism>
<comment type="subcellular location">
    <subcellularLocation>
        <location evidence="1">Cell membrane</location>
        <topology evidence="1">Multi-pass membrane protein</topology>
    </subcellularLocation>
</comment>
<feature type="transmembrane region" description="Helical" evidence="7">
    <location>
        <begin position="318"/>
        <end position="337"/>
    </location>
</feature>
<evidence type="ECO:0000256" key="2">
    <source>
        <dbReference type="ARBA" id="ARBA00022475"/>
    </source>
</evidence>
<dbReference type="GO" id="GO:0005886">
    <property type="term" value="C:plasma membrane"/>
    <property type="evidence" value="ECO:0007669"/>
    <property type="project" value="UniProtKB-SubCell"/>
</dbReference>
<dbReference type="InterPro" id="IPR003660">
    <property type="entry name" value="HAMP_dom"/>
</dbReference>
<dbReference type="SMART" id="SM00304">
    <property type="entry name" value="HAMP"/>
    <property type="match status" value="1"/>
</dbReference>
<evidence type="ECO:0000256" key="1">
    <source>
        <dbReference type="ARBA" id="ARBA00004651"/>
    </source>
</evidence>
<gene>
    <name evidence="9" type="ORF">SAMN05216378_0257</name>
</gene>
<dbReference type="SUPFAM" id="SSF158472">
    <property type="entry name" value="HAMP domain-like"/>
    <property type="match status" value="1"/>
</dbReference>
<dbReference type="AlphaFoldDB" id="A0A1I1SX66"/>
<dbReference type="InterPro" id="IPR003594">
    <property type="entry name" value="HATPase_dom"/>
</dbReference>
<dbReference type="Pfam" id="PF02518">
    <property type="entry name" value="HATPase_c"/>
    <property type="match status" value="1"/>
</dbReference>
<dbReference type="EMBL" id="FOMT01000001">
    <property type="protein sequence ID" value="SFD51037.1"/>
    <property type="molecule type" value="Genomic_DNA"/>
</dbReference>
<sequence length="606" mass="68458">MLFRRRFNMKGFSKYIGGISIKNKIFIANILIIVVFISTQSIFANTISQKAIIEKAMNNSSRELVLIKNNLQTLLSTIEDYSKILASDYRLQSVLYNDYLINNEVNAGKPVEGLNNLSMNKTLSETMSNIVEPNTKIKAVSILTSNQHWVDVGFADNAYASRLFGYGYGADDRTYLPIWTGLIKFRFLYEGEDNVFAVSKTVIHKDTGKTIGRVFLYVKETTIASIYEEGKNKGGEFYIVDSAGRIISSQNKAMLYRDFKEAVSISIPSDGKDASFIQGSGRQEKLILTHRFEPLQWTIVSAIPMDEITSERKEINQLIIGLGAACLLLALMVSFLLSRSITRPIFRLAKTMREIRTGKMQVRSSYQSTDEIGYLSEGFNSLMDRIEALMAENVEKQRTKADIEFKLLQSQVKPHFLYNTVETIISLIKLGLGKQAITAAQYMANFYKISLSKGNDIISIGEEMRLTESYLEIQQLRYVEYMAYTMEIDNDILTYSIPKLTLQPIVENAIYHGLKLKKEKGIIRITGRRCGNNVEIEIYDNGAGMHRDQTQAIMAGSGVPNEAGGFGIRSVSNRIRMLYGDRYGLKVESEYGVYTKIIIVLPLHSH</sequence>
<dbReference type="PANTHER" id="PTHR34220">
    <property type="entry name" value="SENSOR HISTIDINE KINASE YPDA"/>
    <property type="match status" value="1"/>
</dbReference>
<dbReference type="SUPFAM" id="SSF55874">
    <property type="entry name" value="ATPase domain of HSP90 chaperone/DNA topoisomerase II/histidine kinase"/>
    <property type="match status" value="1"/>
</dbReference>
<accession>A0A1I1SX66</accession>
<keyword evidence="4" id="KW-0808">Transferase</keyword>
<dbReference type="Gene3D" id="3.30.565.10">
    <property type="entry name" value="Histidine kinase-like ATPase, C-terminal domain"/>
    <property type="match status" value="1"/>
</dbReference>
<keyword evidence="7" id="KW-1133">Transmembrane helix</keyword>
<feature type="transmembrane region" description="Helical" evidence="7">
    <location>
        <begin position="21"/>
        <end position="43"/>
    </location>
</feature>
<feature type="domain" description="HAMP" evidence="8">
    <location>
        <begin position="339"/>
        <end position="391"/>
    </location>
</feature>
<dbReference type="RefSeq" id="WP_245772838.1">
    <property type="nucleotide sequence ID" value="NZ_FOMT01000001.1"/>
</dbReference>
<dbReference type="PANTHER" id="PTHR34220:SF7">
    <property type="entry name" value="SENSOR HISTIDINE KINASE YPDA"/>
    <property type="match status" value="1"/>
</dbReference>
<dbReference type="Pfam" id="PF06580">
    <property type="entry name" value="His_kinase"/>
    <property type="match status" value="1"/>
</dbReference>
<dbReference type="InterPro" id="IPR036890">
    <property type="entry name" value="HATPase_C_sf"/>
</dbReference>
<evidence type="ECO:0000256" key="4">
    <source>
        <dbReference type="ARBA" id="ARBA00022679"/>
    </source>
</evidence>
<evidence type="ECO:0000256" key="3">
    <source>
        <dbReference type="ARBA" id="ARBA00022553"/>
    </source>
</evidence>
<dbReference type="STRING" id="1045775.SAMN05216378_0257"/>
<keyword evidence="6 7" id="KW-0472">Membrane</keyword>
<dbReference type="CDD" id="cd06225">
    <property type="entry name" value="HAMP"/>
    <property type="match status" value="1"/>
</dbReference>